<keyword evidence="2" id="KW-0812">Transmembrane</keyword>
<name>A0A822XK10_NELNU</name>
<reference evidence="3 4" key="1">
    <citation type="journal article" date="2020" name="Mol. Biol. Evol.">
        <title>Distinct Expression and Methylation Patterns for Genes with Different Fates following a Single Whole-Genome Duplication in Flowering Plants.</title>
        <authorList>
            <person name="Shi T."/>
            <person name="Rahmani R.S."/>
            <person name="Gugger P.F."/>
            <person name="Wang M."/>
            <person name="Li H."/>
            <person name="Zhang Y."/>
            <person name="Li Z."/>
            <person name="Wang Q."/>
            <person name="Van de Peer Y."/>
            <person name="Marchal K."/>
            <person name="Chen J."/>
        </authorList>
    </citation>
    <scope>NUCLEOTIDE SEQUENCE [LARGE SCALE GENOMIC DNA]</scope>
    <source>
        <tissue evidence="3">Leaf</tissue>
    </source>
</reference>
<feature type="transmembrane region" description="Helical" evidence="2">
    <location>
        <begin position="27"/>
        <end position="47"/>
    </location>
</feature>
<proteinExistence type="predicted"/>
<keyword evidence="2" id="KW-1133">Transmembrane helix</keyword>
<dbReference type="Proteomes" id="UP000607653">
    <property type="component" value="Unassembled WGS sequence"/>
</dbReference>
<gene>
    <name evidence="3" type="ORF">HUJ06_020882</name>
</gene>
<evidence type="ECO:0000256" key="2">
    <source>
        <dbReference type="SAM" id="Phobius"/>
    </source>
</evidence>
<evidence type="ECO:0000313" key="3">
    <source>
        <dbReference type="EMBL" id="DAD19419.1"/>
    </source>
</evidence>
<comment type="caution">
    <text evidence="3">The sequence shown here is derived from an EMBL/GenBank/DDBJ whole genome shotgun (WGS) entry which is preliminary data.</text>
</comment>
<keyword evidence="2" id="KW-0472">Membrane</keyword>
<dbReference type="EMBL" id="DUZY01000001">
    <property type="protein sequence ID" value="DAD19419.1"/>
    <property type="molecule type" value="Genomic_DNA"/>
</dbReference>
<evidence type="ECO:0000256" key="1">
    <source>
        <dbReference type="SAM" id="MobiDB-lite"/>
    </source>
</evidence>
<dbReference type="AlphaFoldDB" id="A0A822XK10"/>
<keyword evidence="4" id="KW-1185">Reference proteome</keyword>
<sequence length="69" mass="7630">MRDPKLSQCDPTEKEKIEDTSGKKDRALFIFSHLPPGILTVIFLASFPASFNNGKAFQRSNFASSSVLP</sequence>
<organism evidence="3 4">
    <name type="scientific">Nelumbo nucifera</name>
    <name type="common">Sacred lotus</name>
    <dbReference type="NCBI Taxonomy" id="4432"/>
    <lineage>
        <taxon>Eukaryota</taxon>
        <taxon>Viridiplantae</taxon>
        <taxon>Streptophyta</taxon>
        <taxon>Embryophyta</taxon>
        <taxon>Tracheophyta</taxon>
        <taxon>Spermatophyta</taxon>
        <taxon>Magnoliopsida</taxon>
        <taxon>Proteales</taxon>
        <taxon>Nelumbonaceae</taxon>
        <taxon>Nelumbo</taxon>
    </lineage>
</organism>
<accession>A0A822XK10</accession>
<protein>
    <submittedName>
        <fullName evidence="3">Uncharacterized protein</fullName>
    </submittedName>
</protein>
<feature type="region of interest" description="Disordered" evidence="1">
    <location>
        <begin position="1"/>
        <end position="21"/>
    </location>
</feature>
<evidence type="ECO:0000313" key="4">
    <source>
        <dbReference type="Proteomes" id="UP000607653"/>
    </source>
</evidence>